<dbReference type="SUPFAM" id="SSF54637">
    <property type="entry name" value="Thioesterase/thiol ester dehydrase-isomerase"/>
    <property type="match status" value="1"/>
</dbReference>
<dbReference type="GO" id="GO:0016836">
    <property type="term" value="F:hydro-lyase activity"/>
    <property type="evidence" value="ECO:0007669"/>
    <property type="project" value="UniProtKB-ARBA"/>
</dbReference>
<dbReference type="SUPFAM" id="SSF53659">
    <property type="entry name" value="Isocitrate/Isopropylmalate dehydrogenase-like"/>
    <property type="match status" value="1"/>
</dbReference>
<dbReference type="InterPro" id="IPR029069">
    <property type="entry name" value="HotDog_dom_sf"/>
</dbReference>
<dbReference type="InterPro" id="IPR002505">
    <property type="entry name" value="PTA_PTB"/>
</dbReference>
<dbReference type="PRINTS" id="PR01483">
    <property type="entry name" value="FASYNTHASE"/>
</dbReference>
<dbReference type="CDD" id="cd03449">
    <property type="entry name" value="R_hydratase"/>
    <property type="match status" value="1"/>
</dbReference>
<keyword evidence="2" id="KW-0456">Lyase</keyword>
<evidence type="ECO:0000313" key="6">
    <source>
        <dbReference type="EMBL" id="PTQ66611.1"/>
    </source>
</evidence>
<dbReference type="InterPro" id="IPR050500">
    <property type="entry name" value="Phos_Acetyltrans/Butyryltrans"/>
</dbReference>
<organism evidence="6 7">
    <name type="scientific">Celeribacter persicus</name>
    <dbReference type="NCBI Taxonomy" id="1651082"/>
    <lineage>
        <taxon>Bacteria</taxon>
        <taxon>Pseudomonadati</taxon>
        <taxon>Pseudomonadota</taxon>
        <taxon>Alphaproteobacteria</taxon>
        <taxon>Rhodobacterales</taxon>
        <taxon>Roseobacteraceae</taxon>
        <taxon>Celeribacter</taxon>
    </lineage>
</organism>
<proteinExistence type="predicted"/>
<keyword evidence="3" id="KW-0012">Acyltransferase</keyword>
<dbReference type="AlphaFoldDB" id="A0A2T5H4U0"/>
<dbReference type="OrthoDB" id="9800237at2"/>
<evidence type="ECO:0000256" key="2">
    <source>
        <dbReference type="ARBA" id="ARBA00023239"/>
    </source>
</evidence>
<dbReference type="FunFam" id="3.10.129.10:FF:000042">
    <property type="entry name" value="MaoC domain protein dehydratase"/>
    <property type="match status" value="1"/>
</dbReference>
<feature type="domain" description="MaoC-like" evidence="5">
    <location>
        <begin position="22"/>
        <end position="114"/>
    </location>
</feature>
<evidence type="ECO:0000256" key="1">
    <source>
        <dbReference type="ARBA" id="ARBA00022679"/>
    </source>
</evidence>
<comment type="caution">
    <text evidence="6">The sequence shown here is derived from an EMBL/GenBank/DDBJ whole genome shotgun (WGS) entry which is preliminary data.</text>
</comment>
<feature type="domain" description="Phosphate acetyl/butaryl transferase" evidence="4">
    <location>
        <begin position="239"/>
        <end position="452"/>
    </location>
</feature>
<keyword evidence="1 6" id="KW-0808">Transferase</keyword>
<dbReference type="NCBIfam" id="NF006045">
    <property type="entry name" value="PRK08190.1"/>
    <property type="match status" value="1"/>
</dbReference>
<dbReference type="PANTHER" id="PTHR43356">
    <property type="entry name" value="PHOSPHATE ACETYLTRANSFERASE"/>
    <property type="match status" value="1"/>
</dbReference>
<keyword evidence="7" id="KW-1185">Reference proteome</keyword>
<reference evidence="6 7" key="1">
    <citation type="submission" date="2018-04" db="EMBL/GenBank/DDBJ databases">
        <title>Genomic Encyclopedia of Archaeal and Bacterial Type Strains, Phase II (KMG-II): from individual species to whole genera.</title>
        <authorList>
            <person name="Goeker M."/>
        </authorList>
    </citation>
    <scope>NUCLEOTIDE SEQUENCE [LARGE SCALE GENOMIC DNA]</scope>
    <source>
        <strain evidence="6 7">DSM 100434</strain>
    </source>
</reference>
<dbReference type="InterPro" id="IPR003965">
    <property type="entry name" value="Fatty_acid_synthase"/>
</dbReference>
<dbReference type="NCBIfam" id="NF008852">
    <property type="entry name" value="PRK11890.1"/>
    <property type="match status" value="1"/>
</dbReference>
<dbReference type="RefSeq" id="WP_107817978.1">
    <property type="nucleotide sequence ID" value="NZ_QAOH01000024.1"/>
</dbReference>
<evidence type="ECO:0000259" key="4">
    <source>
        <dbReference type="Pfam" id="PF01515"/>
    </source>
</evidence>
<accession>A0A2T5H4U0</accession>
<dbReference type="Proteomes" id="UP000244077">
    <property type="component" value="Unassembled WGS sequence"/>
</dbReference>
<dbReference type="Gene3D" id="3.40.718.10">
    <property type="entry name" value="Isopropylmalate Dehydrogenase"/>
    <property type="match status" value="1"/>
</dbReference>
<evidence type="ECO:0000259" key="5">
    <source>
        <dbReference type="Pfam" id="PF01575"/>
    </source>
</evidence>
<dbReference type="EMBL" id="QAOH01000024">
    <property type="protein sequence ID" value="PTQ66611.1"/>
    <property type="molecule type" value="Genomic_DNA"/>
</dbReference>
<evidence type="ECO:0000313" key="7">
    <source>
        <dbReference type="Proteomes" id="UP000244077"/>
    </source>
</evidence>
<name>A0A2T5H4U0_9RHOB</name>
<dbReference type="Gene3D" id="3.10.129.10">
    <property type="entry name" value="Hotdog Thioesterase"/>
    <property type="match status" value="1"/>
</dbReference>
<dbReference type="GO" id="GO:0005835">
    <property type="term" value="C:fatty acid synthase complex"/>
    <property type="evidence" value="ECO:0007669"/>
    <property type="project" value="InterPro"/>
</dbReference>
<dbReference type="Pfam" id="PF01575">
    <property type="entry name" value="MaoC_dehydratas"/>
    <property type="match status" value="1"/>
</dbReference>
<protein>
    <submittedName>
        <fullName evidence="6">Phosphate butyryltransferase</fullName>
    </submittedName>
</protein>
<gene>
    <name evidence="6" type="ORF">C8N42_12424</name>
</gene>
<sequence>MTDALTNRTFDQLQPGDRAALTRAVGVDDVALFAAVSGDNNPAHMDAGFAAHGPFGHVVIHGMWTAALVSAVLGTRLPGPGTIYLGQQIRFLKPVSPGDTITATVEVIELITGQNRVRLSTICANQQGETVLSGEALVIAPTSQVMWTPDNMPEAMIRYKSRYQNFVDEARGLAAVSAGIVHPCSKAAILGAIEVRDEGIFEPLLIGPEPKIRAAAEAAGVALDDMVIEDTPHSHAAAARAVELAAAGRISTLVKGSLHSDELLAAVVSKTGGLRTERRISHVYGMDVPAYGKPVIVTDAAINIAPTLEQKRDICQNAVDLMHLLGLERPKVAVLAAVETVNPAMPATLDAAALTVMAARGQITGAMVDGPLAFDNAISPEAAATKGIISPVAGEADILLVPDLEAGNMLAKQLIYFAGATAAGLVLGARVPIVLTSRADPLSARIASAALAKLAVSRKTEVVA</sequence>
<dbReference type="Pfam" id="PF01515">
    <property type="entry name" value="PTA_PTB"/>
    <property type="match status" value="1"/>
</dbReference>
<dbReference type="InterPro" id="IPR002539">
    <property type="entry name" value="MaoC-like_dom"/>
</dbReference>
<dbReference type="PANTHER" id="PTHR43356:SF2">
    <property type="entry name" value="PHOSPHATE ACETYLTRANSFERASE"/>
    <property type="match status" value="1"/>
</dbReference>
<evidence type="ECO:0000256" key="3">
    <source>
        <dbReference type="ARBA" id="ARBA00023315"/>
    </source>
</evidence>
<dbReference type="GO" id="GO:0006633">
    <property type="term" value="P:fatty acid biosynthetic process"/>
    <property type="evidence" value="ECO:0007669"/>
    <property type="project" value="InterPro"/>
</dbReference>
<dbReference type="GO" id="GO:0004312">
    <property type="term" value="F:fatty acid synthase activity"/>
    <property type="evidence" value="ECO:0007669"/>
    <property type="project" value="InterPro"/>
</dbReference>